<evidence type="ECO:0000256" key="1">
    <source>
        <dbReference type="SAM" id="Coils"/>
    </source>
</evidence>
<feature type="non-terminal residue" evidence="2">
    <location>
        <position position="50"/>
    </location>
</feature>
<sequence>MSGNKAVELQIQMKQNAEDLQNFMKELNNWEEEIKKKDQQLRTGNINEPP</sequence>
<keyword evidence="1" id="KW-0175">Coiled coil</keyword>
<organism evidence="2 3">
    <name type="scientific">Cirrhinus mrigala</name>
    <name type="common">Mrigala</name>
    <dbReference type="NCBI Taxonomy" id="683832"/>
    <lineage>
        <taxon>Eukaryota</taxon>
        <taxon>Metazoa</taxon>
        <taxon>Chordata</taxon>
        <taxon>Craniata</taxon>
        <taxon>Vertebrata</taxon>
        <taxon>Euteleostomi</taxon>
        <taxon>Actinopterygii</taxon>
        <taxon>Neopterygii</taxon>
        <taxon>Teleostei</taxon>
        <taxon>Ostariophysi</taxon>
        <taxon>Cypriniformes</taxon>
        <taxon>Cyprinidae</taxon>
        <taxon>Labeoninae</taxon>
        <taxon>Labeonini</taxon>
        <taxon>Cirrhinus</taxon>
    </lineage>
</organism>
<protein>
    <submittedName>
        <fullName evidence="2">Uncharacterized protein</fullName>
    </submittedName>
</protein>
<accession>A0ABD0RDP7</accession>
<feature type="coiled-coil region" evidence="1">
    <location>
        <begin position="6"/>
        <end position="47"/>
    </location>
</feature>
<dbReference type="Proteomes" id="UP001529510">
    <property type="component" value="Unassembled WGS sequence"/>
</dbReference>
<evidence type="ECO:0000313" key="3">
    <source>
        <dbReference type="Proteomes" id="UP001529510"/>
    </source>
</evidence>
<evidence type="ECO:0000313" key="2">
    <source>
        <dbReference type="EMBL" id="KAL0196569.1"/>
    </source>
</evidence>
<keyword evidence="3" id="KW-1185">Reference proteome</keyword>
<gene>
    <name evidence="2" type="ORF">M9458_010141</name>
</gene>
<proteinExistence type="predicted"/>
<name>A0ABD0RDP7_CIRMR</name>
<comment type="caution">
    <text evidence="2">The sequence shown here is derived from an EMBL/GenBank/DDBJ whole genome shotgun (WGS) entry which is preliminary data.</text>
</comment>
<dbReference type="EMBL" id="JAMKFB020000004">
    <property type="protein sequence ID" value="KAL0196569.1"/>
    <property type="molecule type" value="Genomic_DNA"/>
</dbReference>
<reference evidence="2 3" key="1">
    <citation type="submission" date="2024-05" db="EMBL/GenBank/DDBJ databases">
        <title>Genome sequencing and assembly of Indian major carp, Cirrhinus mrigala (Hamilton, 1822).</title>
        <authorList>
            <person name="Mohindra V."/>
            <person name="Chowdhury L.M."/>
            <person name="Lal K."/>
            <person name="Jena J.K."/>
        </authorList>
    </citation>
    <scope>NUCLEOTIDE SEQUENCE [LARGE SCALE GENOMIC DNA]</scope>
    <source>
        <strain evidence="2">CM1030</strain>
        <tissue evidence="2">Blood</tissue>
    </source>
</reference>
<dbReference type="AlphaFoldDB" id="A0ABD0RDP7"/>